<keyword evidence="2" id="KW-1185">Reference proteome</keyword>
<sequence length="132" mass="14935">MPVHLEVFHPDRIAVGVARGNVSIDEYRKFLMDIVQAGILHYRKIIDATSATSSSIGREELLAMEERLSSQTAAHNLPRGPLAIVTARERGELALMFKEMSSKDRPVEVFRTIREARKWLLEQPVTQPEPKS</sequence>
<dbReference type="AlphaFoldDB" id="A0A1T4TD08"/>
<dbReference type="STRING" id="225324.SAMN02745126_05998"/>
<evidence type="ECO:0000313" key="1">
    <source>
        <dbReference type="EMBL" id="SKA38048.1"/>
    </source>
</evidence>
<reference evidence="2" key="1">
    <citation type="submission" date="2017-02" db="EMBL/GenBank/DDBJ databases">
        <authorList>
            <person name="Varghese N."/>
            <person name="Submissions S."/>
        </authorList>
    </citation>
    <scope>NUCLEOTIDE SEQUENCE [LARGE SCALE GENOMIC DNA]</scope>
    <source>
        <strain evidence="2">ATCC 27094</strain>
    </source>
</reference>
<evidence type="ECO:0000313" key="2">
    <source>
        <dbReference type="Proteomes" id="UP000190092"/>
    </source>
</evidence>
<protein>
    <recommendedName>
        <fullName evidence="3">SpoIIAA-like</fullName>
    </recommendedName>
</protein>
<organism evidence="1 2">
    <name type="scientific">Enhydrobacter aerosaccus</name>
    <dbReference type="NCBI Taxonomy" id="225324"/>
    <lineage>
        <taxon>Bacteria</taxon>
        <taxon>Pseudomonadati</taxon>
        <taxon>Pseudomonadota</taxon>
        <taxon>Alphaproteobacteria</taxon>
        <taxon>Hyphomicrobiales</taxon>
        <taxon>Enhydrobacter</taxon>
    </lineage>
</organism>
<proteinExistence type="predicted"/>
<evidence type="ECO:0008006" key="3">
    <source>
        <dbReference type="Google" id="ProtNLM"/>
    </source>
</evidence>
<dbReference type="EMBL" id="FUWJ01000015">
    <property type="protein sequence ID" value="SKA38048.1"/>
    <property type="molecule type" value="Genomic_DNA"/>
</dbReference>
<accession>A0A1T4TD08</accession>
<dbReference type="Proteomes" id="UP000190092">
    <property type="component" value="Unassembled WGS sequence"/>
</dbReference>
<gene>
    <name evidence="1" type="ORF">SAMN02745126_05998</name>
</gene>
<name>A0A1T4TD08_9HYPH</name>